<dbReference type="AlphaFoldDB" id="A0A1A8INW7"/>
<feature type="compositionally biased region" description="Polar residues" evidence="1">
    <location>
        <begin position="10"/>
        <end position="20"/>
    </location>
</feature>
<accession>A0A1A8INW7</accession>
<evidence type="ECO:0000313" key="2">
    <source>
        <dbReference type="EMBL" id="SBQ98959.1"/>
    </source>
</evidence>
<reference evidence="2" key="1">
    <citation type="submission" date="2016-05" db="EMBL/GenBank/DDBJ databases">
        <authorList>
            <person name="Lavstsen T."/>
            <person name="Jespersen J.S."/>
        </authorList>
    </citation>
    <scope>NUCLEOTIDE SEQUENCE</scope>
    <source>
        <tissue evidence="2">Brain</tissue>
    </source>
</reference>
<feature type="region of interest" description="Disordered" evidence="1">
    <location>
        <begin position="1"/>
        <end position="21"/>
    </location>
</feature>
<reference evidence="2" key="2">
    <citation type="submission" date="2016-06" db="EMBL/GenBank/DDBJ databases">
        <title>The genome of a short-lived fish provides insights into sex chromosome evolution and the genetic control of aging.</title>
        <authorList>
            <person name="Reichwald K."/>
            <person name="Felder M."/>
            <person name="Petzold A."/>
            <person name="Koch P."/>
            <person name="Groth M."/>
            <person name="Platzer M."/>
        </authorList>
    </citation>
    <scope>NUCLEOTIDE SEQUENCE</scope>
    <source>
        <tissue evidence="2">Brain</tissue>
    </source>
</reference>
<gene>
    <name evidence="2" type="primary">Nfu_g_1_019148</name>
</gene>
<feature type="non-terminal residue" evidence="2">
    <location>
        <position position="1"/>
    </location>
</feature>
<evidence type="ECO:0000256" key="1">
    <source>
        <dbReference type="SAM" id="MobiDB-lite"/>
    </source>
</evidence>
<proteinExistence type="predicted"/>
<dbReference type="EMBL" id="HAED01012565">
    <property type="protein sequence ID" value="SBQ98959.1"/>
    <property type="molecule type" value="Transcribed_RNA"/>
</dbReference>
<protein>
    <submittedName>
        <fullName evidence="2">Uncharacterized protein</fullName>
    </submittedName>
</protein>
<organism evidence="2">
    <name type="scientific">Nothobranchius kuhntae</name>
    <name type="common">Beira killifish</name>
    <dbReference type="NCBI Taxonomy" id="321403"/>
    <lineage>
        <taxon>Eukaryota</taxon>
        <taxon>Metazoa</taxon>
        <taxon>Chordata</taxon>
        <taxon>Craniata</taxon>
        <taxon>Vertebrata</taxon>
        <taxon>Euteleostomi</taxon>
        <taxon>Actinopterygii</taxon>
        <taxon>Neopterygii</taxon>
        <taxon>Teleostei</taxon>
        <taxon>Neoteleostei</taxon>
        <taxon>Acanthomorphata</taxon>
        <taxon>Ovalentaria</taxon>
        <taxon>Atherinomorphae</taxon>
        <taxon>Cyprinodontiformes</taxon>
        <taxon>Nothobranchiidae</taxon>
        <taxon>Nothobranchius</taxon>
    </lineage>
</organism>
<name>A0A1A8INW7_NOTKU</name>
<sequence length="82" mass="8935">PPPLHLPRCSSLNTSHTPESPSWLCCGRFLEEVRYSAGSSPSTPAPRRSEASPTLLCPTMMSDLPPVSFREIVCVCENDFSA</sequence>